<dbReference type="Proteomes" id="UP001480595">
    <property type="component" value="Unassembled WGS sequence"/>
</dbReference>
<evidence type="ECO:0000313" key="4">
    <source>
        <dbReference type="Proteomes" id="UP001480595"/>
    </source>
</evidence>
<dbReference type="InterPro" id="IPR021514">
    <property type="entry name" value="DUF3176"/>
</dbReference>
<keyword evidence="2" id="KW-0812">Transmembrane</keyword>
<dbReference type="GeneID" id="92088072"/>
<evidence type="ECO:0000313" key="3">
    <source>
        <dbReference type="EMBL" id="KAK8076328.1"/>
    </source>
</evidence>
<feature type="region of interest" description="Disordered" evidence="1">
    <location>
        <begin position="1"/>
        <end position="50"/>
    </location>
</feature>
<feature type="compositionally biased region" description="Basic and acidic residues" evidence="1">
    <location>
        <begin position="11"/>
        <end position="28"/>
    </location>
</feature>
<reference evidence="3 4" key="1">
    <citation type="submission" date="2023-01" db="EMBL/GenBank/DDBJ databases">
        <title>Analysis of 21 Apiospora genomes using comparative genomics revels a genus with tremendous synthesis potential of carbohydrate active enzymes and secondary metabolites.</title>
        <authorList>
            <person name="Sorensen T."/>
        </authorList>
    </citation>
    <scope>NUCLEOTIDE SEQUENCE [LARGE SCALE GENOMIC DNA]</scope>
    <source>
        <strain evidence="3 4">CBS 135458</strain>
    </source>
</reference>
<accession>A0ABR1VYN4</accession>
<dbReference type="EMBL" id="JAQQWL010000004">
    <property type="protein sequence ID" value="KAK8076328.1"/>
    <property type="molecule type" value="Genomic_DNA"/>
</dbReference>
<gene>
    <name evidence="3" type="ORF">PG994_003600</name>
</gene>
<protein>
    <submittedName>
        <fullName evidence="3">Uncharacterized protein</fullName>
    </submittedName>
</protein>
<comment type="caution">
    <text evidence="3">The sequence shown here is derived from an EMBL/GenBank/DDBJ whole genome shotgun (WGS) entry which is preliminary data.</text>
</comment>
<organism evidence="3 4">
    <name type="scientific">Apiospora phragmitis</name>
    <dbReference type="NCBI Taxonomy" id="2905665"/>
    <lineage>
        <taxon>Eukaryota</taxon>
        <taxon>Fungi</taxon>
        <taxon>Dikarya</taxon>
        <taxon>Ascomycota</taxon>
        <taxon>Pezizomycotina</taxon>
        <taxon>Sordariomycetes</taxon>
        <taxon>Xylariomycetidae</taxon>
        <taxon>Amphisphaeriales</taxon>
        <taxon>Apiosporaceae</taxon>
        <taxon>Apiospora</taxon>
    </lineage>
</organism>
<keyword evidence="2" id="KW-1133">Transmembrane helix</keyword>
<feature type="transmembrane region" description="Helical" evidence="2">
    <location>
        <begin position="429"/>
        <end position="454"/>
    </location>
</feature>
<dbReference type="RefSeq" id="XP_066719287.1">
    <property type="nucleotide sequence ID" value="XM_066855009.1"/>
</dbReference>
<dbReference type="PANTHER" id="PTHR35394">
    <property type="entry name" value="DUF3176 DOMAIN-CONTAINING PROTEIN"/>
    <property type="match status" value="1"/>
</dbReference>
<name>A0ABR1VYN4_9PEZI</name>
<feature type="compositionally biased region" description="Polar residues" evidence="1">
    <location>
        <begin position="29"/>
        <end position="47"/>
    </location>
</feature>
<proteinExistence type="predicted"/>
<evidence type="ECO:0000256" key="2">
    <source>
        <dbReference type="SAM" id="Phobius"/>
    </source>
</evidence>
<dbReference type="PANTHER" id="PTHR35394:SF6">
    <property type="entry name" value="DUF3176 DOMAIN-CONTAINING PROTEIN"/>
    <property type="match status" value="1"/>
</dbReference>
<sequence>MQDEPAPTGELDGRRPNDESHCFVHDQQTEPNTPLSSPAPSATNNIANPGHDELRGRTWCLGGPRLRSAPARRKPLPDWKYGITLNALVSVMSSVLKAAAVLPLAGGISQTKWLWYKEPRPLKEMETFDDASRGPWGALLLMLDFRPHYVASFGALLTLVAMAVDPFTQQVVQTQPYHDGATYQSIAMCHNCDSITHLLKEAYDPETEGNIYSFPSRINVTDYHPLSTTTRNSTPMTSDQGFYVEMVMFTNHSDPEVVGQSKSGETTGGIHAFGARCSLFPCVKTYGAQVLRNNLEEYELFSEEIKLQDDGPAIIVSDQAIRHAMLRECSTNTTNRTTDNTIPIVLDEFEEKHRWAIEDCFCSDLLPMGGIWLVNLFQSGSADMSSVNRYMAALADSITQHLRTEGFRESAAWAEGSVLLERTCVRVNWAWIALPAALLVLVPVFIGLAAVATLRASWQEEYGLGDETVAESRIGFLKSNPLALLFFGLHRDVLDGKDCLSDAITMRDVAQNVDVALKWCWIDGQWQFVKAKSP</sequence>
<keyword evidence="4" id="KW-1185">Reference proteome</keyword>
<keyword evidence="2" id="KW-0472">Membrane</keyword>
<dbReference type="Pfam" id="PF11374">
    <property type="entry name" value="DUF3176"/>
    <property type="match status" value="1"/>
</dbReference>
<evidence type="ECO:0000256" key="1">
    <source>
        <dbReference type="SAM" id="MobiDB-lite"/>
    </source>
</evidence>